<dbReference type="InterPro" id="IPR000433">
    <property type="entry name" value="Znf_ZZ"/>
</dbReference>
<dbReference type="InterPro" id="IPR016035">
    <property type="entry name" value="Acyl_Trfase/lysoPLipase"/>
</dbReference>
<evidence type="ECO:0000313" key="12">
    <source>
        <dbReference type="EMBL" id="KAK8880029.1"/>
    </source>
</evidence>
<dbReference type="CDD" id="cd07199">
    <property type="entry name" value="Pat17_PNPLA8_PNPLA9_like"/>
    <property type="match status" value="1"/>
</dbReference>
<dbReference type="EMBL" id="JAPCWZ010000001">
    <property type="protein sequence ID" value="KAK8880029.1"/>
    <property type="molecule type" value="Genomic_DNA"/>
</dbReference>
<gene>
    <name evidence="12" type="ORF">PGQ11_001323</name>
</gene>
<feature type="region of interest" description="Disordered" evidence="9">
    <location>
        <begin position="1073"/>
        <end position="1116"/>
    </location>
</feature>
<dbReference type="PROSITE" id="PS50089">
    <property type="entry name" value="ZF_RING_2"/>
    <property type="match status" value="1"/>
</dbReference>
<keyword evidence="3 8" id="KW-0378">Hydrolase</keyword>
<keyword evidence="4" id="KW-0862">Zinc</keyword>
<protein>
    <submittedName>
        <fullName evidence="12">FabD/lysophospholipase-like protein</fullName>
    </submittedName>
</protein>
<dbReference type="InterPro" id="IPR001841">
    <property type="entry name" value="Znf_RING"/>
</dbReference>
<evidence type="ECO:0000256" key="6">
    <source>
        <dbReference type="ARBA" id="ARBA00023098"/>
    </source>
</evidence>
<evidence type="ECO:0000256" key="5">
    <source>
        <dbReference type="ARBA" id="ARBA00022963"/>
    </source>
</evidence>
<dbReference type="InterPro" id="IPR027417">
    <property type="entry name" value="P-loop_NTPase"/>
</dbReference>
<dbReference type="PANTHER" id="PTHR24185:SF1">
    <property type="entry name" value="CALCIUM-INDEPENDENT PHOSPHOLIPASE A2-GAMMA"/>
    <property type="match status" value="1"/>
</dbReference>
<dbReference type="PROSITE" id="PS51635">
    <property type="entry name" value="PNPLA"/>
    <property type="match status" value="1"/>
</dbReference>
<feature type="domain" description="RING-type" evidence="10">
    <location>
        <begin position="563"/>
        <end position="606"/>
    </location>
</feature>
<feature type="short sequence motif" description="GXSXG" evidence="8">
    <location>
        <begin position="667"/>
        <end position="671"/>
    </location>
</feature>
<evidence type="ECO:0000256" key="1">
    <source>
        <dbReference type="ARBA" id="ARBA00022723"/>
    </source>
</evidence>
<name>A0ABR2JMV6_9PEZI</name>
<evidence type="ECO:0000313" key="13">
    <source>
        <dbReference type="Proteomes" id="UP001390339"/>
    </source>
</evidence>
<dbReference type="PANTHER" id="PTHR24185">
    <property type="entry name" value="CALCIUM-INDEPENDENT PHOSPHOLIPASE A2-GAMMA"/>
    <property type="match status" value="1"/>
</dbReference>
<evidence type="ECO:0000256" key="9">
    <source>
        <dbReference type="SAM" id="MobiDB-lite"/>
    </source>
</evidence>
<keyword evidence="5 8" id="KW-0442">Lipid degradation</keyword>
<dbReference type="PROSITE" id="PS00518">
    <property type="entry name" value="ZF_RING_1"/>
    <property type="match status" value="1"/>
</dbReference>
<proteinExistence type="predicted"/>
<feature type="region of interest" description="Disordered" evidence="9">
    <location>
        <begin position="845"/>
        <end position="867"/>
    </location>
</feature>
<feature type="active site" description="Proton acceptor" evidence="8">
    <location>
        <position position="827"/>
    </location>
</feature>
<evidence type="ECO:0000256" key="3">
    <source>
        <dbReference type="ARBA" id="ARBA00022801"/>
    </source>
</evidence>
<dbReference type="Pfam" id="PF01734">
    <property type="entry name" value="Patatin"/>
    <property type="match status" value="1"/>
</dbReference>
<reference evidence="12 13" key="1">
    <citation type="journal article" date="2024" name="IMA Fungus">
        <title>Apiospora arundinis, a panoply of carbohydrate-active enzymes and secondary metabolites.</title>
        <authorList>
            <person name="Sorensen T."/>
            <person name="Petersen C."/>
            <person name="Muurmann A.T."/>
            <person name="Christiansen J.V."/>
            <person name="Brundto M.L."/>
            <person name="Overgaard C.K."/>
            <person name="Boysen A.T."/>
            <person name="Wollenberg R.D."/>
            <person name="Larsen T.O."/>
            <person name="Sorensen J.L."/>
            <person name="Nielsen K.L."/>
            <person name="Sondergaard T.E."/>
        </authorList>
    </citation>
    <scope>NUCLEOTIDE SEQUENCE [LARGE SCALE GENOMIC DNA]</scope>
    <source>
        <strain evidence="12 13">AAU 773</strain>
    </source>
</reference>
<evidence type="ECO:0000256" key="8">
    <source>
        <dbReference type="PROSITE-ProRule" id="PRU01161"/>
    </source>
</evidence>
<keyword evidence="2 7" id="KW-0863">Zinc-finger</keyword>
<dbReference type="PROSITE" id="PS01357">
    <property type="entry name" value="ZF_ZZ_1"/>
    <property type="match status" value="1"/>
</dbReference>
<evidence type="ECO:0000259" key="10">
    <source>
        <dbReference type="PROSITE" id="PS50089"/>
    </source>
</evidence>
<feature type="domain" description="PNPLA" evidence="11">
    <location>
        <begin position="629"/>
        <end position="840"/>
    </location>
</feature>
<keyword evidence="6 8" id="KW-0443">Lipid metabolism</keyword>
<dbReference type="SUPFAM" id="SSF52151">
    <property type="entry name" value="FabD/lysophospholipase-like"/>
    <property type="match status" value="1"/>
</dbReference>
<organism evidence="12 13">
    <name type="scientific">Apiospora arundinis</name>
    <dbReference type="NCBI Taxonomy" id="335852"/>
    <lineage>
        <taxon>Eukaryota</taxon>
        <taxon>Fungi</taxon>
        <taxon>Dikarya</taxon>
        <taxon>Ascomycota</taxon>
        <taxon>Pezizomycotina</taxon>
        <taxon>Sordariomycetes</taxon>
        <taxon>Xylariomycetidae</taxon>
        <taxon>Amphisphaeriales</taxon>
        <taxon>Apiosporaceae</taxon>
        <taxon>Apiospora</taxon>
    </lineage>
</organism>
<feature type="short sequence motif" description="GXGXXG" evidence="8">
    <location>
        <begin position="633"/>
        <end position="638"/>
    </location>
</feature>
<dbReference type="CDD" id="cd00882">
    <property type="entry name" value="Ras_like_GTPase"/>
    <property type="match status" value="1"/>
</dbReference>
<evidence type="ECO:0000256" key="2">
    <source>
        <dbReference type="ARBA" id="ARBA00022771"/>
    </source>
</evidence>
<dbReference type="SUPFAM" id="SSF52540">
    <property type="entry name" value="P-loop containing nucleoside triphosphate hydrolases"/>
    <property type="match status" value="1"/>
</dbReference>
<keyword evidence="1" id="KW-0479">Metal-binding</keyword>
<feature type="short sequence motif" description="DGA/G" evidence="8">
    <location>
        <begin position="827"/>
        <end position="829"/>
    </location>
</feature>
<evidence type="ECO:0000256" key="7">
    <source>
        <dbReference type="PROSITE-ProRule" id="PRU00175"/>
    </source>
</evidence>
<comment type="caution">
    <text evidence="12">The sequence shown here is derived from an EMBL/GenBank/DDBJ whole genome shotgun (WGS) entry which is preliminary data.</text>
</comment>
<evidence type="ECO:0000256" key="4">
    <source>
        <dbReference type="ARBA" id="ARBA00022833"/>
    </source>
</evidence>
<evidence type="ECO:0000259" key="11">
    <source>
        <dbReference type="PROSITE" id="PS51635"/>
    </source>
</evidence>
<dbReference type="InterPro" id="IPR002641">
    <property type="entry name" value="PNPLA_dom"/>
</dbReference>
<feature type="active site" description="Nucleophile" evidence="8">
    <location>
        <position position="669"/>
    </location>
</feature>
<keyword evidence="13" id="KW-1185">Reference proteome</keyword>
<feature type="compositionally biased region" description="Basic and acidic residues" evidence="9">
    <location>
        <begin position="845"/>
        <end position="861"/>
    </location>
</feature>
<dbReference type="InterPro" id="IPR017907">
    <property type="entry name" value="Znf_RING_CS"/>
</dbReference>
<sequence length="1116" mass="125495">MASNDTCTTCQSPGKHHWICVQCSDFAFCDSCWSRWPLHQPGRVGYDGKPHEKANAQVVNRLRNILQPQWTPEAHEEQLQQDDDTTWFGIDRDSSNKPIFQDYGRFATLMGESKTLGLNDGVRYPQLVSFIGQTGAGKSTIIKLLIDHHTSQEPFPSPVTSSSDNDRVPTTGDVHLYADPESYKGRDPMLLLYTFSDVVVFVLRNARAFASTVLEKLLRWGQSSIDKSVNQPTLPHAVIVLNATDQANEKEWDVSEATRLFLEGVRDAVNLDPQLKEYVQTWHPRQIKTTEELLGCYYASITVVRVPVPPRFMLIDTQVGKLFDVIQKNCEASHIAKKQARMLATADQLQMYLHAAYDHFALNLYEPFDFVKETLKHSPISRDFGGNILKLALLIKEHHSWTIGSTKLIFDQLGNMVAHCVFLEAVRQGRMGNIVKLLDDAYGQFCKDALRLYIELYTPCNYLHPIHGQCVNFKNTHDAKGHQNSRGKVIGNGSYVPDLDYPHYEPSWMDQIRRCLNGLQARFNKSSTDSSESQSVAVVHLEFIDNFFSTLGDVSLFKSNTACFCCLQGMPEYPLPCGHILCRPCVEAHATKSSRKLVLHSCPLHTAHTSWEPGFVIPIAPPFSGVRVLCLDGGGVRGIAELQVLKAIEKELGSDLHIQDFLDLIVGTSTGGIIALGLGVRKWSVDECIDHFKNLCREAFQPRELVGIPFLEHMAVLNHGSMYKTKPFQNVLQNTFKCEPLFGDTGQDMKAPIKVAITTATSVDQHPVVLANYSRPDPTTYELPYEFHRPDVLTKEFKVWEAARATSAAPPFFKVFTKEDTSADYMDGAIYYNNPVRVAYHEQRLVSEKKPSDKRPSDNKPPDILISIGTGTNDEIKEKIADHAASNSSQREAHAFGNIQRFYRILAERFDYLLGCNRAWKEFVAEMTVSNLSDYASSPRRRMLRVDPDLKSKVPRLDDVGQVDAIEDATKSYMKSIPARTREIAHKLVASTFFFDKDTVKQGDTGFQCTGTISNRFEEESDEMRGIGDFLLRCIRGDVLPYFVVQVDEDEPWTIPISNTVLTDMKADSYPDSTNSHIPISGFPRRLAGEDTESNVNSAGPKQLSPLVTRPKANTY</sequence>
<accession>A0ABR2JMV6</accession>
<dbReference type="Proteomes" id="UP001390339">
    <property type="component" value="Unassembled WGS sequence"/>
</dbReference>
<dbReference type="Gene3D" id="3.40.1090.10">
    <property type="entry name" value="Cytosolic phospholipase A2 catalytic domain"/>
    <property type="match status" value="1"/>
</dbReference>